<dbReference type="PANTHER" id="PTHR11778">
    <property type="entry name" value="SERYL-TRNA SYNTHETASE"/>
    <property type="match status" value="1"/>
</dbReference>
<reference evidence="11 12" key="1">
    <citation type="submission" date="2011-02" db="EMBL/GenBank/DDBJ databases">
        <title>The Genome Sequence of Sphaeroforma arctica JP610.</title>
        <authorList>
            <consortium name="The Broad Institute Genome Sequencing Platform"/>
            <person name="Russ C."/>
            <person name="Cuomo C."/>
            <person name="Young S.K."/>
            <person name="Zeng Q."/>
            <person name="Gargeya S."/>
            <person name="Alvarado L."/>
            <person name="Berlin A."/>
            <person name="Chapman S.B."/>
            <person name="Chen Z."/>
            <person name="Freedman E."/>
            <person name="Gellesch M."/>
            <person name="Goldberg J."/>
            <person name="Griggs A."/>
            <person name="Gujja S."/>
            <person name="Heilman E."/>
            <person name="Heiman D."/>
            <person name="Howarth C."/>
            <person name="Mehta T."/>
            <person name="Neiman D."/>
            <person name="Pearson M."/>
            <person name="Roberts A."/>
            <person name="Saif S."/>
            <person name="Shea T."/>
            <person name="Shenoy N."/>
            <person name="Sisk P."/>
            <person name="Stolte C."/>
            <person name="Sykes S."/>
            <person name="White J."/>
            <person name="Yandava C."/>
            <person name="Burger G."/>
            <person name="Gray M.W."/>
            <person name="Holland P.W.H."/>
            <person name="King N."/>
            <person name="Lang F.B.F."/>
            <person name="Roger A.J."/>
            <person name="Ruiz-Trillo I."/>
            <person name="Haas B."/>
            <person name="Nusbaum C."/>
            <person name="Birren B."/>
        </authorList>
    </citation>
    <scope>NUCLEOTIDE SEQUENCE [LARGE SCALE GENOMIC DNA]</scope>
    <source>
        <strain evidence="11 12">JP610</strain>
    </source>
</reference>
<evidence type="ECO:0000256" key="1">
    <source>
        <dbReference type="ARBA" id="ARBA00012840"/>
    </source>
</evidence>
<dbReference type="Pfam" id="PF02403">
    <property type="entry name" value="Seryl_tRNA_N"/>
    <property type="match status" value="1"/>
</dbReference>
<dbReference type="InterPro" id="IPR015866">
    <property type="entry name" value="Ser-tRNA-synth_1_N"/>
</dbReference>
<keyword evidence="4 9" id="KW-0067">ATP-binding</keyword>
<keyword evidence="2" id="KW-0436">Ligase</keyword>
<keyword evidence="12" id="KW-1185">Reference proteome</keyword>
<evidence type="ECO:0000256" key="7">
    <source>
        <dbReference type="ARBA" id="ARBA00031113"/>
    </source>
</evidence>
<evidence type="ECO:0000256" key="6">
    <source>
        <dbReference type="ARBA" id="ARBA00023146"/>
    </source>
</evidence>
<dbReference type="OrthoDB" id="10264585at2759"/>
<dbReference type="SUPFAM" id="SSF46589">
    <property type="entry name" value="tRNA-binding arm"/>
    <property type="match status" value="1"/>
</dbReference>
<accession>A0A0L0GFM4</accession>
<dbReference type="PROSITE" id="PS50862">
    <property type="entry name" value="AA_TRNA_LIGASE_II"/>
    <property type="match status" value="1"/>
</dbReference>
<feature type="binding site" evidence="8">
    <location>
        <position position="430"/>
    </location>
    <ligand>
        <name>L-serine</name>
        <dbReference type="ChEBI" id="CHEBI:33384"/>
    </ligand>
</feature>
<dbReference type="InterPro" id="IPR033729">
    <property type="entry name" value="SerRS_core"/>
</dbReference>
<dbReference type="CDD" id="cd00770">
    <property type="entry name" value="SerRS_core"/>
    <property type="match status" value="1"/>
</dbReference>
<dbReference type="FunFam" id="1.10.287.40:FF:000002">
    <property type="entry name" value="Serine--tRNA ligase, cytoplasmic"/>
    <property type="match status" value="1"/>
</dbReference>
<keyword evidence="3" id="KW-0547">Nucleotide-binding</keyword>
<dbReference type="AlphaFoldDB" id="A0A0L0GFM4"/>
<evidence type="ECO:0000256" key="9">
    <source>
        <dbReference type="PIRSR" id="PIRSR001529-2"/>
    </source>
</evidence>
<protein>
    <recommendedName>
        <fullName evidence="1">serine--tRNA ligase</fullName>
        <ecNumber evidence="1">6.1.1.11</ecNumber>
    </recommendedName>
    <alternativeName>
        <fullName evidence="7">Seryl-tRNA synthetase</fullName>
    </alternativeName>
</protein>
<dbReference type="RefSeq" id="XP_014161546.1">
    <property type="nucleotide sequence ID" value="XM_014306071.1"/>
</dbReference>
<organism evidence="11 12">
    <name type="scientific">Sphaeroforma arctica JP610</name>
    <dbReference type="NCBI Taxonomy" id="667725"/>
    <lineage>
        <taxon>Eukaryota</taxon>
        <taxon>Ichthyosporea</taxon>
        <taxon>Ichthyophonida</taxon>
        <taxon>Sphaeroforma</taxon>
    </lineage>
</organism>
<evidence type="ECO:0000256" key="3">
    <source>
        <dbReference type="ARBA" id="ARBA00022741"/>
    </source>
</evidence>
<feature type="binding site" evidence="8">
    <location>
        <position position="270"/>
    </location>
    <ligand>
        <name>L-serine</name>
        <dbReference type="ChEBI" id="CHEBI:33384"/>
    </ligand>
</feature>
<evidence type="ECO:0000256" key="8">
    <source>
        <dbReference type="PIRSR" id="PIRSR001529-1"/>
    </source>
</evidence>
<dbReference type="PRINTS" id="PR00981">
    <property type="entry name" value="TRNASYNTHSER"/>
</dbReference>
<sequence length="489" mass="55650">MVLEITRFRDDQDGDIPVLKESQRRRFHSEEIIDEITNADRAWRQARFRADALLKAKNLVSKAYGLLMRQKASDTGSAELPSEFDTDLTKLTADSLQTLSLPQLKSVRATIDQSLIDTKTETETQDKLRMSLLRSVGNIVHDSVPIDQDEDNNEIYHTFGETPEKKYSHRDLIEMIDGVDIPAGTIAAGNRGYYLKGPCVLLEFAVLQLAMTMLVGKGYSPIIPPFFMNKNIMAEVAQLNQFDDELYKVTAKASEKEDDKEIDEKYLIATSEQPLCALHRDSYIEPETLPIRYAGFSTCFRQEVGSHGRDTAGIFRVHQFDKIEQFVLTSPEDTESWEEMERMITNAEEFYQALGISYRTVNMVSGELNLAAAKKYDLEGWFPGSKAFRELVSCSNCLDYQSRRLKIRYGKQKLAKDVKKGPQPYVHMLNSTMAAMTRVICIILETHQTEEGIKIPDALKPWMPEKFHLIPFVKPCPAPVVIKKNKAKK</sequence>
<dbReference type="PIRSF" id="PIRSF001529">
    <property type="entry name" value="Ser-tRNA-synth_IIa"/>
    <property type="match status" value="1"/>
</dbReference>
<evidence type="ECO:0000313" key="11">
    <source>
        <dbReference type="EMBL" id="KNC87644.1"/>
    </source>
</evidence>
<feature type="binding site" evidence="9">
    <location>
        <begin position="317"/>
        <end position="320"/>
    </location>
    <ligand>
        <name>ATP</name>
        <dbReference type="ChEBI" id="CHEBI:30616"/>
    </ligand>
</feature>
<gene>
    <name evidence="11" type="ORF">SARC_00273</name>
</gene>
<dbReference type="SUPFAM" id="SSF55681">
    <property type="entry name" value="Class II aaRS and biotin synthetases"/>
    <property type="match status" value="1"/>
</dbReference>
<feature type="non-terminal residue" evidence="11">
    <location>
        <position position="1"/>
    </location>
</feature>
<evidence type="ECO:0000259" key="10">
    <source>
        <dbReference type="PROSITE" id="PS50862"/>
    </source>
</evidence>
<dbReference type="Proteomes" id="UP000054560">
    <property type="component" value="Unassembled WGS sequence"/>
</dbReference>
<feature type="binding site" evidence="9">
    <location>
        <begin position="390"/>
        <end position="393"/>
    </location>
    <ligand>
        <name>ATP</name>
        <dbReference type="ChEBI" id="CHEBI:30616"/>
    </ligand>
</feature>
<dbReference type="STRING" id="667725.A0A0L0GFM4"/>
<dbReference type="InterPro" id="IPR002314">
    <property type="entry name" value="aa-tRNA-synt_IIb"/>
</dbReference>
<evidence type="ECO:0000256" key="4">
    <source>
        <dbReference type="ARBA" id="ARBA00022840"/>
    </source>
</evidence>
<dbReference type="InterPro" id="IPR045864">
    <property type="entry name" value="aa-tRNA-synth_II/BPL/LPL"/>
</dbReference>
<feature type="binding site" evidence="8">
    <location>
        <position position="324"/>
    </location>
    <ligand>
        <name>L-serine</name>
        <dbReference type="ChEBI" id="CHEBI:33384"/>
    </ligand>
</feature>
<dbReference type="InterPro" id="IPR006195">
    <property type="entry name" value="aa-tRNA-synth_II"/>
</dbReference>
<name>A0A0L0GFM4_9EUKA</name>
<dbReference type="InterPro" id="IPR010978">
    <property type="entry name" value="tRNA-bd_arm"/>
</dbReference>
<feature type="domain" description="Aminoacyl-transfer RNA synthetases class-II family profile" evidence="10">
    <location>
        <begin position="206"/>
        <end position="461"/>
    </location>
</feature>
<dbReference type="EC" id="6.1.1.11" evidence="1"/>
<dbReference type="GeneID" id="25900777"/>
<feature type="binding site" evidence="8">
    <location>
        <position position="301"/>
    </location>
    <ligand>
        <name>L-serine</name>
        <dbReference type="ChEBI" id="CHEBI:33384"/>
    </ligand>
</feature>
<dbReference type="GO" id="GO:0005524">
    <property type="term" value="F:ATP binding"/>
    <property type="evidence" value="ECO:0007669"/>
    <property type="project" value="UniProtKB-KW"/>
</dbReference>
<dbReference type="NCBIfam" id="TIGR00414">
    <property type="entry name" value="serS"/>
    <property type="match status" value="1"/>
</dbReference>
<keyword evidence="6 11" id="KW-0030">Aminoacyl-tRNA synthetase</keyword>
<feature type="binding site" evidence="9">
    <location>
        <begin position="301"/>
        <end position="303"/>
    </location>
    <ligand>
        <name>ATP</name>
        <dbReference type="ChEBI" id="CHEBI:30616"/>
    </ligand>
</feature>
<evidence type="ECO:0000313" key="12">
    <source>
        <dbReference type="Proteomes" id="UP000054560"/>
    </source>
</evidence>
<dbReference type="InterPro" id="IPR002317">
    <property type="entry name" value="Ser-tRNA-ligase_type_1"/>
</dbReference>
<proteinExistence type="predicted"/>
<evidence type="ECO:0000256" key="2">
    <source>
        <dbReference type="ARBA" id="ARBA00022598"/>
    </source>
</evidence>
<evidence type="ECO:0000256" key="5">
    <source>
        <dbReference type="ARBA" id="ARBA00022917"/>
    </source>
</evidence>
<dbReference type="GO" id="GO:0004828">
    <property type="term" value="F:serine-tRNA ligase activity"/>
    <property type="evidence" value="ECO:0007669"/>
    <property type="project" value="UniProtKB-EC"/>
</dbReference>
<dbReference type="GO" id="GO:0006434">
    <property type="term" value="P:seryl-tRNA aminoacylation"/>
    <property type="evidence" value="ECO:0007669"/>
    <property type="project" value="InterPro"/>
</dbReference>
<dbReference type="Gene3D" id="3.30.930.10">
    <property type="entry name" value="Bira Bifunctional Protein, Domain 2"/>
    <property type="match status" value="1"/>
</dbReference>
<keyword evidence="5" id="KW-0648">Protein biosynthesis</keyword>
<dbReference type="InterPro" id="IPR042103">
    <property type="entry name" value="SerRS_1_N_sf"/>
</dbReference>
<dbReference type="eggNOG" id="KOG2509">
    <property type="taxonomic scope" value="Eukaryota"/>
</dbReference>
<dbReference type="EMBL" id="KQ241603">
    <property type="protein sequence ID" value="KNC87644.1"/>
    <property type="molecule type" value="Genomic_DNA"/>
</dbReference>
<dbReference type="Pfam" id="PF00587">
    <property type="entry name" value="tRNA-synt_2b"/>
    <property type="match status" value="1"/>
</dbReference>
<feature type="site" description="Important for serine binding" evidence="8">
    <location>
        <position position="432"/>
    </location>
</feature>
<dbReference type="Gene3D" id="1.10.287.40">
    <property type="entry name" value="Serine-tRNA synthetase, tRNA binding domain"/>
    <property type="match status" value="1"/>
</dbReference>